<dbReference type="Proteomes" id="UP001215280">
    <property type="component" value="Unassembled WGS sequence"/>
</dbReference>
<evidence type="ECO:0000313" key="2">
    <source>
        <dbReference type="Proteomes" id="UP001215280"/>
    </source>
</evidence>
<name>A0AAD7JMA5_9AGAR</name>
<sequence>MSPWPSFGLRYKSFAYVWRFGAVLLLHCNCPYSFMCGSALYQAFGAFCFASPTTEQFSTAASPSELAPPHIQERAGAMVLQWLEPVFSLDAILRDEFSCYIDTYGTQMHQIPYHRGILVEPSSVILLRLICCLTSAITMVCAPRNHAATIRVPNLVFQSAESSSQRTHTHHRTTRVCPVRIEYAGMWM</sequence>
<dbReference type="EMBL" id="JARJLG010000029">
    <property type="protein sequence ID" value="KAJ7767867.1"/>
    <property type="molecule type" value="Genomic_DNA"/>
</dbReference>
<proteinExistence type="predicted"/>
<reference evidence="1" key="1">
    <citation type="submission" date="2023-03" db="EMBL/GenBank/DDBJ databases">
        <title>Massive genome expansion in bonnet fungi (Mycena s.s.) driven by repeated elements and novel gene families across ecological guilds.</title>
        <authorList>
            <consortium name="Lawrence Berkeley National Laboratory"/>
            <person name="Harder C.B."/>
            <person name="Miyauchi S."/>
            <person name="Viragh M."/>
            <person name="Kuo A."/>
            <person name="Thoen E."/>
            <person name="Andreopoulos B."/>
            <person name="Lu D."/>
            <person name="Skrede I."/>
            <person name="Drula E."/>
            <person name="Henrissat B."/>
            <person name="Morin E."/>
            <person name="Kohler A."/>
            <person name="Barry K."/>
            <person name="LaButti K."/>
            <person name="Morin E."/>
            <person name="Salamov A."/>
            <person name="Lipzen A."/>
            <person name="Mereny Z."/>
            <person name="Hegedus B."/>
            <person name="Baldrian P."/>
            <person name="Stursova M."/>
            <person name="Weitz H."/>
            <person name="Taylor A."/>
            <person name="Grigoriev I.V."/>
            <person name="Nagy L.G."/>
            <person name="Martin F."/>
            <person name="Kauserud H."/>
        </authorList>
    </citation>
    <scope>NUCLEOTIDE SEQUENCE</scope>
    <source>
        <strain evidence="1">CBHHK188m</strain>
    </source>
</reference>
<protein>
    <submittedName>
        <fullName evidence="1">Uncharacterized protein</fullName>
    </submittedName>
</protein>
<gene>
    <name evidence="1" type="ORF">DFH07DRAFT_311170</name>
</gene>
<comment type="caution">
    <text evidence="1">The sequence shown here is derived from an EMBL/GenBank/DDBJ whole genome shotgun (WGS) entry which is preliminary data.</text>
</comment>
<accession>A0AAD7JMA5</accession>
<keyword evidence="2" id="KW-1185">Reference proteome</keyword>
<organism evidence="1 2">
    <name type="scientific">Mycena maculata</name>
    <dbReference type="NCBI Taxonomy" id="230809"/>
    <lineage>
        <taxon>Eukaryota</taxon>
        <taxon>Fungi</taxon>
        <taxon>Dikarya</taxon>
        <taxon>Basidiomycota</taxon>
        <taxon>Agaricomycotina</taxon>
        <taxon>Agaricomycetes</taxon>
        <taxon>Agaricomycetidae</taxon>
        <taxon>Agaricales</taxon>
        <taxon>Marasmiineae</taxon>
        <taxon>Mycenaceae</taxon>
        <taxon>Mycena</taxon>
    </lineage>
</organism>
<dbReference type="AlphaFoldDB" id="A0AAD7JMA5"/>
<evidence type="ECO:0000313" key="1">
    <source>
        <dbReference type="EMBL" id="KAJ7767867.1"/>
    </source>
</evidence>